<evidence type="ECO:0000256" key="9">
    <source>
        <dbReference type="ARBA" id="ARBA00022989"/>
    </source>
</evidence>
<dbReference type="GO" id="GO:0004713">
    <property type="term" value="F:protein tyrosine kinase activity"/>
    <property type="evidence" value="ECO:0007669"/>
    <property type="project" value="UniProtKB-KW"/>
</dbReference>
<evidence type="ECO:0000256" key="11">
    <source>
        <dbReference type="ARBA" id="ARBA00023137"/>
    </source>
</evidence>
<dbReference type="SUPFAM" id="SSF52540">
    <property type="entry name" value="P-loop containing nucleoside triphosphate hydrolases"/>
    <property type="match status" value="1"/>
</dbReference>
<feature type="transmembrane region" description="Helical" evidence="14">
    <location>
        <begin position="27"/>
        <end position="47"/>
    </location>
</feature>
<keyword evidence="6" id="KW-0547">Nucleotide-binding</keyword>
<dbReference type="GO" id="GO:0005886">
    <property type="term" value="C:plasma membrane"/>
    <property type="evidence" value="ECO:0007669"/>
    <property type="project" value="UniProtKB-SubCell"/>
</dbReference>
<dbReference type="GO" id="GO:0042802">
    <property type="term" value="F:identical protein binding"/>
    <property type="evidence" value="ECO:0007669"/>
    <property type="project" value="UniProtKB-ARBA"/>
</dbReference>
<evidence type="ECO:0000256" key="3">
    <source>
        <dbReference type="ARBA" id="ARBA00022475"/>
    </source>
</evidence>
<evidence type="ECO:0000256" key="7">
    <source>
        <dbReference type="ARBA" id="ARBA00022777"/>
    </source>
</evidence>
<evidence type="ECO:0000256" key="8">
    <source>
        <dbReference type="ARBA" id="ARBA00022840"/>
    </source>
</evidence>
<evidence type="ECO:0000259" key="15">
    <source>
        <dbReference type="Pfam" id="PF02706"/>
    </source>
</evidence>
<dbReference type="PANTHER" id="PTHR32309">
    <property type="entry name" value="TYROSINE-PROTEIN KINASE"/>
    <property type="match status" value="1"/>
</dbReference>
<keyword evidence="5 14" id="KW-0812">Transmembrane</keyword>
<evidence type="ECO:0000256" key="1">
    <source>
        <dbReference type="ARBA" id="ARBA00004651"/>
    </source>
</evidence>
<gene>
    <name evidence="17" type="ORF">HNR65_001779</name>
</gene>
<evidence type="ECO:0000256" key="10">
    <source>
        <dbReference type="ARBA" id="ARBA00023136"/>
    </source>
</evidence>
<evidence type="ECO:0000256" key="12">
    <source>
        <dbReference type="ARBA" id="ARBA00053015"/>
    </source>
</evidence>
<keyword evidence="8" id="KW-0067">ATP-binding</keyword>
<proteinExistence type="inferred from homology"/>
<keyword evidence="7" id="KW-0418">Kinase</keyword>
<feature type="domain" description="Tyrosine-protein kinase G-rich" evidence="16">
    <location>
        <begin position="414"/>
        <end position="484"/>
    </location>
</feature>
<keyword evidence="9 14" id="KW-1133">Transmembrane helix</keyword>
<keyword evidence="13" id="KW-0175">Coiled coil</keyword>
<accession>A0A7W0C962</accession>
<dbReference type="NCBIfam" id="TIGR01007">
    <property type="entry name" value="eps_fam"/>
    <property type="match status" value="1"/>
</dbReference>
<dbReference type="Pfam" id="PF02706">
    <property type="entry name" value="Wzz"/>
    <property type="match status" value="1"/>
</dbReference>
<evidence type="ECO:0000256" key="4">
    <source>
        <dbReference type="ARBA" id="ARBA00022679"/>
    </source>
</evidence>
<evidence type="ECO:0000256" key="5">
    <source>
        <dbReference type="ARBA" id="ARBA00022692"/>
    </source>
</evidence>
<comment type="caution">
    <text evidence="17">The sequence shown here is derived from an EMBL/GenBank/DDBJ whole genome shotgun (WGS) entry which is preliminary data.</text>
</comment>
<comment type="subcellular location">
    <subcellularLocation>
        <location evidence="1">Cell membrane</location>
        <topology evidence="1">Multi-pass membrane protein</topology>
    </subcellularLocation>
</comment>
<dbReference type="EMBL" id="JACDUS010000004">
    <property type="protein sequence ID" value="MBA2881452.1"/>
    <property type="molecule type" value="Genomic_DNA"/>
</dbReference>
<evidence type="ECO:0000313" key="18">
    <source>
        <dbReference type="Proteomes" id="UP000525298"/>
    </source>
</evidence>
<dbReference type="Gene3D" id="3.40.50.300">
    <property type="entry name" value="P-loop containing nucleotide triphosphate hydrolases"/>
    <property type="match status" value="1"/>
</dbReference>
<dbReference type="Proteomes" id="UP000525298">
    <property type="component" value="Unassembled WGS sequence"/>
</dbReference>
<comment type="catalytic activity">
    <reaction evidence="12">
        <text>L-tyrosyl-[protein] + ATP = O-phospho-L-tyrosyl-[protein] + ADP + H(+)</text>
        <dbReference type="Rhea" id="RHEA:10596"/>
        <dbReference type="Rhea" id="RHEA-COMP:10136"/>
        <dbReference type="Rhea" id="RHEA-COMP:20101"/>
        <dbReference type="ChEBI" id="CHEBI:15378"/>
        <dbReference type="ChEBI" id="CHEBI:30616"/>
        <dbReference type="ChEBI" id="CHEBI:46858"/>
        <dbReference type="ChEBI" id="CHEBI:61978"/>
        <dbReference type="ChEBI" id="CHEBI:456216"/>
    </reaction>
</comment>
<feature type="coiled-coil region" evidence="13">
    <location>
        <begin position="224"/>
        <end position="297"/>
    </location>
</feature>
<sequence>MDRNWEDSQASGDIVDLRHYWIVMKRHGWTILACVLLAGVSSFLLALTETSVYKSTATLMIEPKAPKIYSIEEMLATDNSSREYYNSQYQIIKSRQVAEKVIRKLDLLDSREFFPKAPDGFITQVRHAISTTFSGWVKSVVSLLDTGSDREAEAIETGRVQAETEEQRRMKKLTSAFLGRVDVEPVSDSRLVQVSFHARDPVLARQAADSVVTNYIEFNLENRIEAAQDAAQWLQKRLDEAQVSVEKAERQLQQFKEKHGIVTTFSEESEKLTAQTLSELNQQLTQAKARRVGAEARYKQARTLLDNTSDMSSVTELASNDTVSRIHQEEVLLQCRMVELAHTYGANHPKMVGIQSQLDELNKAKEAEMKRIVSSLESEYRVALAGERSLEMSLNQIKEGAQSINREAVEYSVLKRKAQSARNMYKTLLQRYEKASLGKDIESGNIRLVEGAEIPDSPVRPRPKRNLIFGLSLGLMAGLGLAFLLEHLDNAIKTPDDVKHLGIPFLTGIHDFSGIYAPEGEPKELVTVYSPMSFYSEAYRSLRTSVMFSQKVREAKTLLVTSPGPAEGKSITCVNLAVTLAQHGSKTLLLDCDLRNPNLHKMFNAESEPGLSGFLAHKAELSKVIRETHIPQLDLATAGPVPSNPWVLLSSTRMVKLIDSLSDHYDFIIMDSPPVTAVTDPLLLARLSGGIVVVLREGQTGRHEVKNTLEILTPVHQKILGAVLNAVKRTRDSRYYYQYYYQYHEGGNRKKTTRSV</sequence>
<comment type="similarity">
    <text evidence="2">Belongs to the etk/wzc family.</text>
</comment>
<dbReference type="InterPro" id="IPR027417">
    <property type="entry name" value="P-loop_NTPase"/>
</dbReference>
<keyword evidence="18" id="KW-1185">Reference proteome</keyword>
<evidence type="ECO:0000256" key="14">
    <source>
        <dbReference type="SAM" id="Phobius"/>
    </source>
</evidence>
<dbReference type="InterPro" id="IPR033756">
    <property type="entry name" value="YlxH/NBP35"/>
</dbReference>
<keyword evidence="3" id="KW-1003">Cell membrane</keyword>
<evidence type="ECO:0000313" key="17">
    <source>
        <dbReference type="EMBL" id="MBA2881452.1"/>
    </source>
</evidence>
<keyword evidence="11" id="KW-0829">Tyrosine-protein kinase</keyword>
<evidence type="ECO:0000256" key="2">
    <source>
        <dbReference type="ARBA" id="ARBA00008883"/>
    </source>
</evidence>
<keyword evidence="4" id="KW-0808">Transferase</keyword>
<reference evidence="17 18" key="1">
    <citation type="submission" date="2020-07" db="EMBL/GenBank/DDBJ databases">
        <title>Genomic Encyclopedia of Type Strains, Phase IV (KMG-IV): sequencing the most valuable type-strain genomes for metagenomic binning, comparative biology and taxonomic classification.</title>
        <authorList>
            <person name="Goeker M."/>
        </authorList>
    </citation>
    <scope>NUCLEOTIDE SEQUENCE [LARGE SCALE GENOMIC DNA]</scope>
    <source>
        <strain evidence="17 18">DSM 17721</strain>
    </source>
</reference>
<protein>
    <submittedName>
        <fullName evidence="17">Capsular exopolysaccharide synthesis family protein</fullName>
    </submittedName>
</protein>
<keyword evidence="10 14" id="KW-0472">Membrane</keyword>
<dbReference type="InterPro" id="IPR005702">
    <property type="entry name" value="Wzc-like_C"/>
</dbReference>
<dbReference type="InterPro" id="IPR050445">
    <property type="entry name" value="Bact_polysacc_biosynth/exp"/>
</dbReference>
<dbReference type="InterPro" id="IPR003856">
    <property type="entry name" value="LPS_length_determ_N"/>
</dbReference>
<dbReference type="InterPro" id="IPR032807">
    <property type="entry name" value="GNVR"/>
</dbReference>
<organism evidence="17 18">
    <name type="scientific">Desulfosalsimonas propionicica</name>
    <dbReference type="NCBI Taxonomy" id="332175"/>
    <lineage>
        <taxon>Bacteria</taxon>
        <taxon>Pseudomonadati</taxon>
        <taxon>Thermodesulfobacteriota</taxon>
        <taxon>Desulfobacteria</taxon>
        <taxon>Desulfobacterales</taxon>
        <taxon>Desulfosalsimonadaceae</taxon>
        <taxon>Desulfosalsimonas</taxon>
    </lineage>
</organism>
<feature type="domain" description="Polysaccharide chain length determinant N-terminal" evidence="15">
    <location>
        <begin position="15"/>
        <end position="105"/>
    </location>
</feature>
<evidence type="ECO:0000256" key="6">
    <source>
        <dbReference type="ARBA" id="ARBA00022741"/>
    </source>
</evidence>
<dbReference type="PANTHER" id="PTHR32309:SF13">
    <property type="entry name" value="FERRIC ENTEROBACTIN TRANSPORT PROTEIN FEPE"/>
    <property type="match status" value="1"/>
</dbReference>
<dbReference type="AlphaFoldDB" id="A0A7W0C962"/>
<name>A0A7W0C962_9BACT</name>
<dbReference type="RefSeq" id="WP_181551111.1">
    <property type="nucleotide sequence ID" value="NZ_JACDUS010000004.1"/>
</dbReference>
<dbReference type="CDD" id="cd05387">
    <property type="entry name" value="BY-kinase"/>
    <property type="match status" value="1"/>
</dbReference>
<dbReference type="Pfam" id="PF13807">
    <property type="entry name" value="GNVR"/>
    <property type="match status" value="1"/>
</dbReference>
<dbReference type="GO" id="GO:0005524">
    <property type="term" value="F:ATP binding"/>
    <property type="evidence" value="ECO:0007669"/>
    <property type="project" value="UniProtKB-KW"/>
</dbReference>
<evidence type="ECO:0000259" key="16">
    <source>
        <dbReference type="Pfam" id="PF13807"/>
    </source>
</evidence>
<dbReference type="Pfam" id="PF10609">
    <property type="entry name" value="ParA"/>
    <property type="match status" value="1"/>
</dbReference>
<evidence type="ECO:0000256" key="13">
    <source>
        <dbReference type="SAM" id="Coils"/>
    </source>
</evidence>
<dbReference type="FunFam" id="3.40.50.300:FF:000527">
    <property type="entry name" value="Tyrosine-protein kinase etk"/>
    <property type="match status" value="1"/>
</dbReference>